<protein>
    <submittedName>
        <fullName evidence="1">Uncharacterized protein</fullName>
    </submittedName>
</protein>
<sequence length="66" mass="8082">MDREKERRLEAFETMYEAVRAEYDRILKRMEILKGDGRNKSAEYKELLGRKMTYGRILDLYKIYDL</sequence>
<organism evidence="1 2">
    <name type="scientific">Extibacter muris</name>
    <dbReference type="NCBI Taxonomy" id="1796622"/>
    <lineage>
        <taxon>Bacteria</taxon>
        <taxon>Bacillati</taxon>
        <taxon>Bacillota</taxon>
        <taxon>Clostridia</taxon>
        <taxon>Lachnospirales</taxon>
        <taxon>Lachnospiraceae</taxon>
        <taxon>Extibacter</taxon>
    </lineage>
</organism>
<gene>
    <name evidence="1" type="ORF">E1963_12665</name>
</gene>
<evidence type="ECO:0000313" key="2">
    <source>
        <dbReference type="Proteomes" id="UP000295710"/>
    </source>
</evidence>
<dbReference type="EMBL" id="SMMX01000010">
    <property type="protein sequence ID" value="TDA21216.1"/>
    <property type="molecule type" value="Genomic_DNA"/>
</dbReference>
<proteinExistence type="predicted"/>
<reference evidence="1 2" key="1">
    <citation type="journal article" date="2016" name="Nat. Microbiol.">
        <title>The Mouse Intestinal Bacterial Collection (miBC) provides host-specific insight into cultured diversity and functional potential of the gut microbiota.</title>
        <authorList>
            <person name="Lagkouvardos I."/>
            <person name="Pukall R."/>
            <person name="Abt B."/>
            <person name="Foesel B.U."/>
            <person name="Meier-Kolthoff J.P."/>
            <person name="Kumar N."/>
            <person name="Bresciani A."/>
            <person name="Martinez I."/>
            <person name="Just S."/>
            <person name="Ziegler C."/>
            <person name="Brugiroux S."/>
            <person name="Garzetti D."/>
            <person name="Wenning M."/>
            <person name="Bui T.P."/>
            <person name="Wang J."/>
            <person name="Hugenholtz F."/>
            <person name="Plugge C.M."/>
            <person name="Peterson D.A."/>
            <person name="Hornef M.W."/>
            <person name="Baines J.F."/>
            <person name="Smidt H."/>
            <person name="Walter J."/>
            <person name="Kristiansen K."/>
            <person name="Nielsen H.B."/>
            <person name="Haller D."/>
            <person name="Overmann J."/>
            <person name="Stecher B."/>
            <person name="Clavel T."/>
        </authorList>
    </citation>
    <scope>NUCLEOTIDE SEQUENCE [LARGE SCALE GENOMIC DNA]</scope>
    <source>
        <strain evidence="1 2">DSM 28560</strain>
    </source>
</reference>
<evidence type="ECO:0000313" key="1">
    <source>
        <dbReference type="EMBL" id="TDA21216.1"/>
    </source>
</evidence>
<dbReference type="RefSeq" id="WP_066580752.1">
    <property type="nucleotide sequence ID" value="NZ_JAOBST010000017.1"/>
</dbReference>
<accession>A0A4R4FEU5</accession>
<comment type="caution">
    <text evidence="1">The sequence shown here is derived from an EMBL/GenBank/DDBJ whole genome shotgun (WGS) entry which is preliminary data.</text>
</comment>
<name>A0A4R4FEU5_9FIRM</name>
<dbReference type="Proteomes" id="UP000295710">
    <property type="component" value="Unassembled WGS sequence"/>
</dbReference>
<dbReference type="AlphaFoldDB" id="A0A4R4FEU5"/>
<keyword evidence="2" id="KW-1185">Reference proteome</keyword>